<dbReference type="EMBL" id="JAGZCC010000004">
    <property type="protein sequence ID" value="MBS5587381.1"/>
    <property type="molecule type" value="Genomic_DNA"/>
</dbReference>
<feature type="transmembrane region" description="Helical" evidence="1">
    <location>
        <begin position="46"/>
        <end position="63"/>
    </location>
</feature>
<dbReference type="AlphaFoldDB" id="A0A943I6N4"/>
<protein>
    <submittedName>
        <fullName evidence="2">Uncharacterized protein</fullName>
    </submittedName>
</protein>
<keyword evidence="1" id="KW-0472">Membrane</keyword>
<sequence length="75" mass="8817">MKDSKEKKLLFCFTIYVLIFIAIAFYPPNRNIFATRPSIITTLYKSNLIIPFLANTILTIYFFKKNKEAVTNKDF</sequence>
<gene>
    <name evidence="2" type="ORF">KHX14_00990</name>
</gene>
<dbReference type="RefSeq" id="WP_303885689.1">
    <property type="nucleotide sequence ID" value="NZ_JAGZCC010000004.1"/>
</dbReference>
<comment type="caution">
    <text evidence="2">The sequence shown here is derived from an EMBL/GenBank/DDBJ whole genome shotgun (WGS) entry which is preliminary data.</text>
</comment>
<organism evidence="2 3">
    <name type="scientific">Thomasclavelia spiroformis</name>
    <dbReference type="NCBI Taxonomy" id="29348"/>
    <lineage>
        <taxon>Bacteria</taxon>
        <taxon>Bacillati</taxon>
        <taxon>Bacillota</taxon>
        <taxon>Erysipelotrichia</taxon>
        <taxon>Erysipelotrichales</taxon>
        <taxon>Coprobacillaceae</taxon>
        <taxon>Thomasclavelia</taxon>
    </lineage>
</organism>
<dbReference type="Proteomes" id="UP000751224">
    <property type="component" value="Unassembled WGS sequence"/>
</dbReference>
<keyword evidence="1" id="KW-1133">Transmembrane helix</keyword>
<evidence type="ECO:0000313" key="2">
    <source>
        <dbReference type="EMBL" id="MBS5587381.1"/>
    </source>
</evidence>
<reference evidence="2" key="1">
    <citation type="submission" date="2021-02" db="EMBL/GenBank/DDBJ databases">
        <title>Infant gut strain persistence is associated with maternal origin, phylogeny, and functional potential including surface adhesion and iron acquisition.</title>
        <authorList>
            <person name="Lou Y.C."/>
        </authorList>
    </citation>
    <scope>NUCLEOTIDE SEQUENCE</scope>
    <source>
        <strain evidence="2">L3_108_000G1_dasL3_108_000G1_metabat.metabat.11</strain>
    </source>
</reference>
<proteinExistence type="predicted"/>
<evidence type="ECO:0000313" key="3">
    <source>
        <dbReference type="Proteomes" id="UP000751224"/>
    </source>
</evidence>
<accession>A0A943I6N4</accession>
<keyword evidence="1" id="KW-0812">Transmembrane</keyword>
<evidence type="ECO:0000256" key="1">
    <source>
        <dbReference type="SAM" id="Phobius"/>
    </source>
</evidence>
<name>A0A943I6N4_9FIRM</name>
<feature type="transmembrane region" description="Helical" evidence="1">
    <location>
        <begin position="9"/>
        <end position="26"/>
    </location>
</feature>